<accession>A0A9Q1JCG5</accession>
<feature type="region of interest" description="Disordered" evidence="1">
    <location>
        <begin position="217"/>
        <end position="310"/>
    </location>
</feature>
<dbReference type="AlphaFoldDB" id="A0A9Q1JCG5"/>
<protein>
    <submittedName>
        <fullName evidence="2">Uncharacterized protein</fullName>
    </submittedName>
</protein>
<evidence type="ECO:0000313" key="2">
    <source>
        <dbReference type="EMBL" id="KAJ8381596.1"/>
    </source>
</evidence>
<sequence>MKSAVFFIAGAATSSTPVATAQERFRSAPVTLTAPPDDAQLLERPRSEKSLPGSGSRGNGLRHGFCCPTGPSNPTQSKSLKHINLEGFITTLIRQPQMGLSLVWGGWEGTGWNIHPRFSAIVFICRLSRAQGDEALGARRVFVLNRSPGPSALAAPRRNQMPIVERRIRRGECFLSSAEPRSDGPLTLLPLKRSTPDGPPHFTACHLTDVEYRLTEGQEQAPEVTGPSGRNARGGCGLSRTCQTALSENGRRRSPGHPSLSPACHLPRRCHRRGGAPCRNLAERAPGAEIEKGTGKGEERGRREGRVQRD</sequence>
<feature type="compositionally biased region" description="Basic and acidic residues" evidence="1">
    <location>
        <begin position="289"/>
        <end position="310"/>
    </location>
</feature>
<keyword evidence="3" id="KW-1185">Reference proteome</keyword>
<dbReference type="EMBL" id="JAINUF010000001">
    <property type="protein sequence ID" value="KAJ8381596.1"/>
    <property type="molecule type" value="Genomic_DNA"/>
</dbReference>
<reference evidence="2" key="1">
    <citation type="journal article" date="2023" name="Science">
        <title>Genome structures resolve the early diversification of teleost fishes.</title>
        <authorList>
            <person name="Parey E."/>
            <person name="Louis A."/>
            <person name="Montfort J."/>
            <person name="Bouchez O."/>
            <person name="Roques C."/>
            <person name="Iampietro C."/>
            <person name="Lluch J."/>
            <person name="Castinel A."/>
            <person name="Donnadieu C."/>
            <person name="Desvignes T."/>
            <person name="Floi Bucao C."/>
            <person name="Jouanno E."/>
            <person name="Wen M."/>
            <person name="Mejri S."/>
            <person name="Dirks R."/>
            <person name="Jansen H."/>
            <person name="Henkel C."/>
            <person name="Chen W.J."/>
            <person name="Zahm M."/>
            <person name="Cabau C."/>
            <person name="Klopp C."/>
            <person name="Thompson A.W."/>
            <person name="Robinson-Rechavi M."/>
            <person name="Braasch I."/>
            <person name="Lecointre G."/>
            <person name="Bobe J."/>
            <person name="Postlethwait J.H."/>
            <person name="Berthelot C."/>
            <person name="Roest Crollius H."/>
            <person name="Guiguen Y."/>
        </authorList>
    </citation>
    <scope>NUCLEOTIDE SEQUENCE</scope>
    <source>
        <strain evidence="2">WJC10195</strain>
    </source>
</reference>
<evidence type="ECO:0000313" key="3">
    <source>
        <dbReference type="Proteomes" id="UP001152622"/>
    </source>
</evidence>
<organism evidence="2 3">
    <name type="scientific">Synaphobranchus kaupii</name>
    <name type="common">Kaup's arrowtooth eel</name>
    <dbReference type="NCBI Taxonomy" id="118154"/>
    <lineage>
        <taxon>Eukaryota</taxon>
        <taxon>Metazoa</taxon>
        <taxon>Chordata</taxon>
        <taxon>Craniata</taxon>
        <taxon>Vertebrata</taxon>
        <taxon>Euteleostomi</taxon>
        <taxon>Actinopterygii</taxon>
        <taxon>Neopterygii</taxon>
        <taxon>Teleostei</taxon>
        <taxon>Anguilliformes</taxon>
        <taxon>Synaphobranchidae</taxon>
        <taxon>Synaphobranchus</taxon>
    </lineage>
</organism>
<proteinExistence type="predicted"/>
<name>A0A9Q1JCG5_SYNKA</name>
<dbReference type="Proteomes" id="UP001152622">
    <property type="component" value="Chromosome 1"/>
</dbReference>
<comment type="caution">
    <text evidence="2">The sequence shown here is derived from an EMBL/GenBank/DDBJ whole genome shotgun (WGS) entry which is preliminary data.</text>
</comment>
<feature type="region of interest" description="Disordered" evidence="1">
    <location>
        <begin position="28"/>
        <end position="62"/>
    </location>
</feature>
<gene>
    <name evidence="2" type="ORF">SKAU_G00023740</name>
</gene>
<evidence type="ECO:0000256" key="1">
    <source>
        <dbReference type="SAM" id="MobiDB-lite"/>
    </source>
</evidence>